<proteinExistence type="predicted"/>
<dbReference type="KEGG" id="pms:KNP414_00974"/>
<dbReference type="Pfam" id="PF11738">
    <property type="entry name" value="DUF3298"/>
    <property type="match status" value="1"/>
</dbReference>
<dbReference type="Gene3D" id="3.90.640.20">
    <property type="entry name" value="Heat-shock cognate protein, ATPase"/>
    <property type="match status" value="1"/>
</dbReference>
<evidence type="ECO:0000259" key="1">
    <source>
        <dbReference type="Pfam" id="PF11738"/>
    </source>
</evidence>
<evidence type="ECO:0000313" key="2">
    <source>
        <dbReference type="EMBL" id="AEI39564.1"/>
    </source>
</evidence>
<dbReference type="HOGENOM" id="CLU_085048_2_0_9"/>
<dbReference type="EMBL" id="CP002869">
    <property type="protein sequence ID" value="AEI39564.1"/>
    <property type="molecule type" value="Genomic_DNA"/>
</dbReference>
<dbReference type="InterPro" id="IPR037126">
    <property type="entry name" value="PdaC/RsiV-like_sf"/>
</dbReference>
<dbReference type="AlphaFoldDB" id="F8FAB1"/>
<dbReference type="PATRIC" id="fig|1036673.3.peg.874"/>
<reference evidence="2 3" key="2">
    <citation type="journal article" date="2013" name="Genome Announc.">
        <title>Genome Sequence of Growth-Improving Paenibacillus mucilaginosus Strain KNP414.</title>
        <authorList>
            <person name="Lu J.J."/>
            <person name="Wang J.F."/>
            <person name="Hu X.F."/>
        </authorList>
    </citation>
    <scope>NUCLEOTIDE SEQUENCE [LARGE SCALE GENOMIC DNA]</scope>
    <source>
        <strain evidence="2 3">KNP414</strain>
    </source>
</reference>
<protein>
    <recommendedName>
        <fullName evidence="1">DUF3298 domain-containing protein</fullName>
    </recommendedName>
</protein>
<dbReference type="Proteomes" id="UP000006620">
    <property type="component" value="Chromosome"/>
</dbReference>
<evidence type="ECO:0000313" key="3">
    <source>
        <dbReference type="Proteomes" id="UP000006620"/>
    </source>
</evidence>
<gene>
    <name evidence="2" type="ordered locus">KNP414_00974</name>
</gene>
<accession>F8FAB1</accession>
<organism evidence="2 3">
    <name type="scientific">Paenibacillus mucilaginosus (strain KNP414)</name>
    <dbReference type="NCBI Taxonomy" id="1036673"/>
    <lineage>
        <taxon>Bacteria</taxon>
        <taxon>Bacillati</taxon>
        <taxon>Bacillota</taxon>
        <taxon>Bacilli</taxon>
        <taxon>Bacillales</taxon>
        <taxon>Paenibacillaceae</taxon>
        <taxon>Paenibacillus</taxon>
    </lineage>
</organism>
<name>F8FAB1_PAEMK</name>
<dbReference type="InterPro" id="IPR021729">
    <property type="entry name" value="DUF3298"/>
</dbReference>
<feature type="domain" description="DUF3298" evidence="1">
    <location>
        <begin position="119"/>
        <end position="190"/>
    </location>
</feature>
<dbReference type="RefSeq" id="WP_013914728.1">
    <property type="nucleotide sequence ID" value="NC_015690.1"/>
</dbReference>
<reference evidence="3" key="1">
    <citation type="submission" date="2011-06" db="EMBL/GenBank/DDBJ databases">
        <title>Complete genome sequence of Paenibacillus mucilaginosus KNP414.</title>
        <authorList>
            <person name="Wang J."/>
            <person name="Hu S."/>
            <person name="Hu X."/>
            <person name="Zhang B."/>
            <person name="Dong D."/>
            <person name="Zhang S."/>
            <person name="Zhao K."/>
            <person name="Wu D."/>
        </authorList>
    </citation>
    <scope>NUCLEOTIDE SEQUENCE [LARGE SCALE GENOMIC DNA]</scope>
    <source>
        <strain evidence="3">KNP414</strain>
    </source>
</reference>
<sequence>MEWISGEDRAPRERIMTRRLVKPRLDVKYPQVAGLRNGFVQRMVNHAILDAVYDLIRIQGYVQDKTKTITGTYHVKLHQKELLSLLYENYGYAEKAAHGITYQSSQTFDLEDGRLYALADLFKPGSDYIGRLSKIIAREFKERDIPMIAEFKTITPEQPYYLTDKAIGIYFQLYEYTPYVYGFPTFEIPFAEVKDIIDPQGPIGRLM</sequence>
<dbReference type="Gene3D" id="3.30.565.40">
    <property type="entry name" value="Fervidobacterium nodosum Rt17-B1 like"/>
    <property type="match status" value="1"/>
</dbReference>